<evidence type="ECO:0000313" key="2">
    <source>
        <dbReference type="EMBL" id="GIJ61560.1"/>
    </source>
</evidence>
<sequence>MNLWHALRQECVGAWRSARYDLASHRATKLGGAFTEEFEPTAPSVRPPSRVVPLTGVTLLLAGGAAGAFLAISGGLAAVGDPDGPPLTQGYAATATAPAGTAAAGGTGGGATPVTPRLPAAPRPSQSPVPGSTTPPPPPPPPVTEGSSLPPSSAPASASSSDPAPSASQSSQSDTDGSRSRGHRGRR</sequence>
<name>A0A8J3ZGQ2_9ACTN</name>
<feature type="compositionally biased region" description="Low complexity" evidence="1">
    <location>
        <begin position="144"/>
        <end position="174"/>
    </location>
</feature>
<gene>
    <name evidence="2" type="ORF">Vau01_090760</name>
</gene>
<dbReference type="AlphaFoldDB" id="A0A8J3ZGQ2"/>
<dbReference type="EMBL" id="BOPG01000067">
    <property type="protein sequence ID" value="GIJ61560.1"/>
    <property type="molecule type" value="Genomic_DNA"/>
</dbReference>
<protein>
    <submittedName>
        <fullName evidence="2">Uncharacterized protein</fullName>
    </submittedName>
</protein>
<evidence type="ECO:0000256" key="1">
    <source>
        <dbReference type="SAM" id="MobiDB-lite"/>
    </source>
</evidence>
<accession>A0A8J3ZGQ2</accession>
<evidence type="ECO:0000313" key="3">
    <source>
        <dbReference type="Proteomes" id="UP000612585"/>
    </source>
</evidence>
<organism evidence="2 3">
    <name type="scientific">Virgisporangium aurantiacum</name>
    <dbReference type="NCBI Taxonomy" id="175570"/>
    <lineage>
        <taxon>Bacteria</taxon>
        <taxon>Bacillati</taxon>
        <taxon>Actinomycetota</taxon>
        <taxon>Actinomycetes</taxon>
        <taxon>Micromonosporales</taxon>
        <taxon>Micromonosporaceae</taxon>
        <taxon>Virgisporangium</taxon>
    </lineage>
</organism>
<feature type="region of interest" description="Disordered" evidence="1">
    <location>
        <begin position="99"/>
        <end position="187"/>
    </location>
</feature>
<dbReference type="RefSeq" id="WP_204006564.1">
    <property type="nucleotide sequence ID" value="NZ_BOPG01000067.1"/>
</dbReference>
<reference evidence="2" key="1">
    <citation type="submission" date="2021-01" db="EMBL/GenBank/DDBJ databases">
        <title>Whole genome shotgun sequence of Virgisporangium aurantiacum NBRC 16421.</title>
        <authorList>
            <person name="Komaki H."/>
            <person name="Tamura T."/>
        </authorList>
    </citation>
    <scope>NUCLEOTIDE SEQUENCE</scope>
    <source>
        <strain evidence="2">NBRC 16421</strain>
    </source>
</reference>
<dbReference type="Proteomes" id="UP000612585">
    <property type="component" value="Unassembled WGS sequence"/>
</dbReference>
<feature type="compositionally biased region" description="Pro residues" evidence="1">
    <location>
        <begin position="119"/>
        <end position="143"/>
    </location>
</feature>
<comment type="caution">
    <text evidence="2">The sequence shown here is derived from an EMBL/GenBank/DDBJ whole genome shotgun (WGS) entry which is preliminary data.</text>
</comment>
<keyword evidence="3" id="KW-1185">Reference proteome</keyword>
<proteinExistence type="predicted"/>